<gene>
    <name evidence="10" type="ORF">A7E75_01330</name>
</gene>
<feature type="domain" description="4Fe-4S ferredoxin-type" evidence="9">
    <location>
        <begin position="348"/>
        <end position="379"/>
    </location>
</feature>
<keyword evidence="8" id="KW-0732">Signal</keyword>
<dbReference type="EMBL" id="CP015518">
    <property type="protein sequence ID" value="APG23812.1"/>
    <property type="molecule type" value="Genomic_DNA"/>
</dbReference>
<dbReference type="InterPro" id="IPR017896">
    <property type="entry name" value="4Fe4S_Fe-S-bd"/>
</dbReference>
<protein>
    <recommendedName>
        <fullName evidence="9">4Fe-4S ferredoxin-type domain-containing protein</fullName>
    </recommendedName>
</protein>
<evidence type="ECO:0000256" key="7">
    <source>
        <dbReference type="SAM" id="Phobius"/>
    </source>
</evidence>
<reference evidence="10 11" key="1">
    <citation type="journal article" date="2017" name="Genome Announc.">
        <title>Complete Genome Sequences of Two Acetylene-Fermenting Pelobacter acetylenicus Strains.</title>
        <authorList>
            <person name="Sutton J.M."/>
            <person name="Baesman S.M."/>
            <person name="Fierst J.L."/>
            <person name="Poret-Peterson A.T."/>
            <person name="Oremland R.S."/>
            <person name="Dunlap D.S."/>
            <person name="Akob D.M."/>
        </authorList>
    </citation>
    <scope>NUCLEOTIDE SEQUENCE [LARGE SCALE GENOMIC DNA]</scope>
    <source>
        <strain evidence="10 11">DSM 3247</strain>
    </source>
</reference>
<feature type="transmembrane region" description="Helical" evidence="7">
    <location>
        <begin position="305"/>
        <end position="325"/>
    </location>
</feature>
<dbReference type="AlphaFoldDB" id="A0A1L3GCZ0"/>
<dbReference type="PANTHER" id="PTHR30176">
    <property type="entry name" value="FERREDOXIN-TYPE PROTEIN NAPH"/>
    <property type="match status" value="1"/>
</dbReference>
<name>A0A1L3GCZ0_SYNAC</name>
<evidence type="ECO:0000256" key="5">
    <source>
        <dbReference type="ARBA" id="ARBA00023004"/>
    </source>
</evidence>
<dbReference type="GO" id="GO:0046872">
    <property type="term" value="F:metal ion binding"/>
    <property type="evidence" value="ECO:0007669"/>
    <property type="project" value="UniProtKB-KW"/>
</dbReference>
<dbReference type="SUPFAM" id="SSF54862">
    <property type="entry name" value="4Fe-4S ferredoxins"/>
    <property type="match status" value="1"/>
</dbReference>
<dbReference type="Pfam" id="PF13187">
    <property type="entry name" value="Fer4_9"/>
    <property type="match status" value="1"/>
</dbReference>
<evidence type="ECO:0000256" key="6">
    <source>
        <dbReference type="ARBA" id="ARBA00023014"/>
    </source>
</evidence>
<dbReference type="Proteomes" id="UP000182264">
    <property type="component" value="Chromosome"/>
</dbReference>
<keyword evidence="6" id="KW-0411">Iron-sulfur</keyword>
<dbReference type="KEGG" id="pace:A6070_09945"/>
<organism evidence="10 11">
    <name type="scientific">Syntrophotalea acetylenica</name>
    <name type="common">Pelobacter acetylenicus</name>
    <dbReference type="NCBI Taxonomy" id="29542"/>
    <lineage>
        <taxon>Bacteria</taxon>
        <taxon>Pseudomonadati</taxon>
        <taxon>Thermodesulfobacteriota</taxon>
        <taxon>Desulfuromonadia</taxon>
        <taxon>Desulfuromonadales</taxon>
        <taxon>Syntrophotaleaceae</taxon>
        <taxon>Syntrophotalea</taxon>
    </lineage>
</organism>
<keyword evidence="5" id="KW-0408">Iron</keyword>
<dbReference type="PROSITE" id="PS00198">
    <property type="entry name" value="4FE4S_FER_1"/>
    <property type="match status" value="2"/>
</dbReference>
<proteinExistence type="predicted"/>
<keyword evidence="2" id="KW-0004">4Fe-4S</keyword>
<accession>A0A1L3GCZ0</accession>
<keyword evidence="1" id="KW-0813">Transport</keyword>
<dbReference type="Pfam" id="PF12801">
    <property type="entry name" value="Fer4_5"/>
    <property type="match status" value="2"/>
</dbReference>
<feature type="signal peptide" evidence="8">
    <location>
        <begin position="1"/>
        <end position="27"/>
    </location>
</feature>
<dbReference type="GO" id="GO:0051539">
    <property type="term" value="F:4 iron, 4 sulfur cluster binding"/>
    <property type="evidence" value="ECO:0007669"/>
    <property type="project" value="UniProtKB-KW"/>
</dbReference>
<keyword evidence="4" id="KW-0249">Electron transport</keyword>
<evidence type="ECO:0000313" key="11">
    <source>
        <dbReference type="Proteomes" id="UP000182264"/>
    </source>
</evidence>
<keyword evidence="7" id="KW-0472">Membrane</keyword>
<dbReference type="PANTHER" id="PTHR30176:SF3">
    <property type="entry name" value="FERREDOXIN-TYPE PROTEIN NAPH"/>
    <property type="match status" value="1"/>
</dbReference>
<keyword evidence="7" id="KW-0812">Transmembrane</keyword>
<dbReference type="STRING" id="29542.A6070_09945"/>
<keyword evidence="7" id="KW-1133">Transmembrane helix</keyword>
<evidence type="ECO:0000313" key="10">
    <source>
        <dbReference type="EMBL" id="APG23812.1"/>
    </source>
</evidence>
<keyword evidence="11" id="KW-1185">Reference proteome</keyword>
<dbReference type="InterPro" id="IPR051684">
    <property type="entry name" value="Electron_Trans/Redox"/>
</dbReference>
<evidence type="ECO:0000256" key="8">
    <source>
        <dbReference type="SAM" id="SignalP"/>
    </source>
</evidence>
<feature type="chain" id="PRO_5013312746" description="4Fe-4S ferredoxin-type domain-containing protein" evidence="8">
    <location>
        <begin position="28"/>
        <end position="415"/>
    </location>
</feature>
<dbReference type="PROSITE" id="PS51379">
    <property type="entry name" value="4FE4S_FER_2"/>
    <property type="match status" value="2"/>
</dbReference>
<sequence>MHGVIKTVLLASLLWFVSMPMPAVVHALTAADDTPQVTLAGAACHYHVRAGDLAEALGLSRQVDKHRTLKELGIGTRDLETALKSVAIGETEPRRAMHRGAGRGLGGGAGRGYGAAGQNGTQGHQERQVVRDAYCYLLWPVLLGGMLWWLLRGGRFEDGRLLPVTKRYAPLAGRATLLLVVLFFGFASGKSPNPMEALVKYFKALAGFYEGAWKYFGVLMFFTLLSIVGNKLICGWGCPLGALQELLYDLPLVRRRNRLRLPFRWTMLLRTLLFGGFLVFTFGLFGRKWVLYHGINPFNLFGFEFDLLSIGAVVVAVLLLAPAVYRPFCQLVCPFGWYAWFFEKASLTGIRIDHDRCIGCGACDRACPVEAAGDRLSGKSWPAECYSCARCLRVCPVDAIDYGPRWRQKSEPSGE</sequence>
<feature type="transmembrane region" description="Helical" evidence="7">
    <location>
        <begin position="215"/>
        <end position="242"/>
    </location>
</feature>
<feature type="transmembrane region" description="Helical" evidence="7">
    <location>
        <begin position="171"/>
        <end position="189"/>
    </location>
</feature>
<evidence type="ECO:0000259" key="9">
    <source>
        <dbReference type="PROSITE" id="PS51379"/>
    </source>
</evidence>
<keyword evidence="3" id="KW-0479">Metal-binding</keyword>
<feature type="transmembrane region" description="Helical" evidence="7">
    <location>
        <begin position="133"/>
        <end position="151"/>
    </location>
</feature>
<feature type="domain" description="4Fe-4S ferredoxin-type" evidence="9">
    <location>
        <begin position="382"/>
        <end position="405"/>
    </location>
</feature>
<dbReference type="Gene3D" id="3.30.70.20">
    <property type="match status" value="1"/>
</dbReference>
<evidence type="ECO:0000256" key="4">
    <source>
        <dbReference type="ARBA" id="ARBA00022982"/>
    </source>
</evidence>
<dbReference type="GO" id="GO:0005886">
    <property type="term" value="C:plasma membrane"/>
    <property type="evidence" value="ECO:0007669"/>
    <property type="project" value="TreeGrafter"/>
</dbReference>
<feature type="transmembrane region" description="Helical" evidence="7">
    <location>
        <begin position="263"/>
        <end position="285"/>
    </location>
</feature>
<evidence type="ECO:0000256" key="1">
    <source>
        <dbReference type="ARBA" id="ARBA00022448"/>
    </source>
</evidence>
<evidence type="ECO:0000256" key="2">
    <source>
        <dbReference type="ARBA" id="ARBA00022485"/>
    </source>
</evidence>
<evidence type="ECO:0000256" key="3">
    <source>
        <dbReference type="ARBA" id="ARBA00022723"/>
    </source>
</evidence>
<dbReference type="InterPro" id="IPR017900">
    <property type="entry name" value="4Fe4S_Fe_S_CS"/>
</dbReference>